<keyword evidence="6 9" id="KW-0811">Translocation</keyword>
<feature type="compositionally biased region" description="Acidic residues" evidence="10">
    <location>
        <begin position="209"/>
        <end position="221"/>
    </location>
</feature>
<evidence type="ECO:0000313" key="12">
    <source>
        <dbReference type="Proteomes" id="UP000811619"/>
    </source>
</evidence>
<feature type="compositionally biased region" description="Basic and acidic residues" evidence="10">
    <location>
        <begin position="168"/>
        <end position="177"/>
    </location>
</feature>
<gene>
    <name evidence="11" type="ORF">E4U42_000425</name>
</gene>
<comment type="subunit">
    <text evidence="9">Component of the nuclear pore complex (NPC).</text>
</comment>
<reference evidence="11" key="1">
    <citation type="journal article" date="2020" name="bioRxiv">
        <title>Whole genome comparisons of ergot fungi reveals the divergence and evolution of species within the genus Claviceps are the result of varying mechanisms driving genome evolution and host range expansion.</title>
        <authorList>
            <person name="Wyka S.A."/>
            <person name="Mondo S.J."/>
            <person name="Liu M."/>
            <person name="Dettman J."/>
            <person name="Nalam V."/>
            <person name="Broders K.D."/>
        </authorList>
    </citation>
    <scope>NUCLEOTIDE SEQUENCE</scope>
    <source>
        <strain evidence="11">CCC 489</strain>
    </source>
</reference>
<dbReference type="GO" id="GO:0006406">
    <property type="term" value="P:mRNA export from nucleus"/>
    <property type="evidence" value="ECO:0007669"/>
    <property type="project" value="TreeGrafter"/>
</dbReference>
<evidence type="ECO:0000256" key="3">
    <source>
        <dbReference type="ARBA" id="ARBA00022448"/>
    </source>
</evidence>
<dbReference type="PANTHER" id="PTHR13373">
    <property type="entry name" value="FROUNT PROTEIN-RELATED"/>
    <property type="match status" value="1"/>
</dbReference>
<evidence type="ECO:0000313" key="11">
    <source>
        <dbReference type="EMBL" id="KAG5914555.1"/>
    </source>
</evidence>
<dbReference type="GO" id="GO:0006606">
    <property type="term" value="P:protein import into nucleus"/>
    <property type="evidence" value="ECO:0007669"/>
    <property type="project" value="TreeGrafter"/>
</dbReference>
<dbReference type="Proteomes" id="UP000811619">
    <property type="component" value="Unassembled WGS sequence"/>
</dbReference>
<comment type="caution">
    <text evidence="11">The sequence shown here is derived from an EMBL/GenBank/DDBJ whole genome shotgun (WGS) entry which is preliminary data.</text>
</comment>
<dbReference type="AlphaFoldDB" id="A0A8K0J032"/>
<dbReference type="GO" id="GO:0031965">
    <property type="term" value="C:nuclear membrane"/>
    <property type="evidence" value="ECO:0007669"/>
    <property type="project" value="UniProtKB-UniRule"/>
</dbReference>
<comment type="function">
    <text evidence="9">Functions as a component of the nuclear pore complex (NPC).</text>
</comment>
<organism evidence="11 12">
    <name type="scientific">Claviceps africana</name>
    <dbReference type="NCBI Taxonomy" id="83212"/>
    <lineage>
        <taxon>Eukaryota</taxon>
        <taxon>Fungi</taxon>
        <taxon>Dikarya</taxon>
        <taxon>Ascomycota</taxon>
        <taxon>Pezizomycotina</taxon>
        <taxon>Sordariomycetes</taxon>
        <taxon>Hypocreomycetidae</taxon>
        <taxon>Hypocreales</taxon>
        <taxon>Clavicipitaceae</taxon>
        <taxon>Claviceps</taxon>
    </lineage>
</organism>
<keyword evidence="9" id="KW-0472">Membrane</keyword>
<feature type="compositionally biased region" description="Polar residues" evidence="10">
    <location>
        <begin position="79"/>
        <end position="102"/>
    </location>
</feature>
<keyword evidence="7 9" id="KW-0906">Nuclear pore complex</keyword>
<feature type="compositionally biased region" description="Polar residues" evidence="10">
    <location>
        <begin position="59"/>
        <end position="72"/>
    </location>
</feature>
<comment type="similarity">
    <text evidence="2 9">Belongs to the nucleoporin Nup85 family.</text>
</comment>
<protein>
    <recommendedName>
        <fullName evidence="9">Nuclear pore complex protein Nup85</fullName>
    </recommendedName>
</protein>
<keyword evidence="4 9" id="KW-0509">mRNA transport</keyword>
<feature type="compositionally biased region" description="Polar residues" evidence="10">
    <location>
        <begin position="112"/>
        <end position="122"/>
    </location>
</feature>
<evidence type="ECO:0000256" key="6">
    <source>
        <dbReference type="ARBA" id="ARBA00023010"/>
    </source>
</evidence>
<proteinExistence type="inferred from homology"/>
<evidence type="ECO:0000256" key="4">
    <source>
        <dbReference type="ARBA" id="ARBA00022816"/>
    </source>
</evidence>
<evidence type="ECO:0000256" key="1">
    <source>
        <dbReference type="ARBA" id="ARBA00004567"/>
    </source>
</evidence>
<dbReference type="OrthoDB" id="2224430at2759"/>
<dbReference type="PANTHER" id="PTHR13373:SF21">
    <property type="entry name" value="NUCLEAR PORE COMPLEX PROTEIN NUP85"/>
    <property type="match status" value="1"/>
</dbReference>
<evidence type="ECO:0000256" key="7">
    <source>
        <dbReference type="ARBA" id="ARBA00023132"/>
    </source>
</evidence>
<feature type="compositionally biased region" description="Low complexity" evidence="10">
    <location>
        <begin position="45"/>
        <end position="56"/>
    </location>
</feature>
<evidence type="ECO:0000256" key="10">
    <source>
        <dbReference type="SAM" id="MobiDB-lite"/>
    </source>
</evidence>
<keyword evidence="5 9" id="KW-0653">Protein transport</keyword>
<name>A0A8K0J032_9HYPO</name>
<sequence length="1119" mass="123957">MAYRFMVPDSSPAPSTPDKNSDNGMTYSFLGDHPSTTPAGPPPSSVASTTPAGAPSESYYGSSIIQGANTGSKPFGFGVSQSQTSSSGRNLFGRNESSNAPLGQSIRGRGRQPSSLSRQFSISDDEEAEQDENAEEEPELPPHSLFRKSNAFPKRVEERDEDAEGEDIEAKIDRYITEDMEADEDAEGEEQDIQESSDDQMSEEKHQEESEDEDKEEESDEGDIFLNMRHDDRPYGQPVIGEGGDDLIMLNTPAATERVRREAEDIFRRSTAQVGGFSRNKDVSFAAIAKDIYTQQDAARITESRDLILKTEDLVLRLYDEGIGAEDDAEKMDNSLANITFQLIHLWKNYVDDLPQLEGEDLATVGPVNGAEPFEKAAYIAELILRIHHNRFDNDAEDDKSTPLPEVLFHWQQTAHNLYPDQVREISRYQPSPACHNLYWQTLRNALLRGDVGGASQLLRNAGWENVSKGSRLDKAYTGKALENVRRFADALCDVLDKCPATRGDWDICNSSWTLFRVQARGSLDKLALFAEGRDLSSLDGLDGPQPQTMSIMARKASSQVPWDVYENLQMLYGIILGRHEAILETAQDWCEATVGLFGWWDDVSQRYKNHRLSESRGFRASGASRQFRGSSEYLDRLCSAFRLVLQSDMSPNPMNPVEVAVASCFEGNVNGVIGLLRTWSLPVASSVAEIASLGQWLPPTETRKPLPLDTLDMDDLALLGILPPTIDEVEGIKDTTLVLYARELAGIDSLSAQRDGWEIAIQVLGRMDLPQKSEETVAELLRDLLATLDENSGSTVERMWRILNDLGMISYAEETAEHFADVLSKESHRYGEALWYYALAHRSGKVREVLNLLMSYSLIQSTAFPPEQDLDEDLRDLLRKRTETLERRAKQDLEAAQLLGRMLSGYATLRTFYETRDAQKVDELSDSKAKAARKQAATALVAVISSADDTIRGGLYDGTRDAVVNEDFLLALLGEATVFLGHSPCLFSLDQIEIVLKAVEDLQTVGSRVYDSCDTFLGLVLASGQGLKGSTPADLMQKSTASLSGSSYMLSGSSMLASHVQRSTLADGGKMSPRGWDWRRGWQASTKGENVLRRLRLGLSKDLATLWLEDADGLAALF</sequence>
<feature type="compositionally biased region" description="Acidic residues" evidence="10">
    <location>
        <begin position="123"/>
        <end position="139"/>
    </location>
</feature>
<feature type="compositionally biased region" description="Acidic residues" evidence="10">
    <location>
        <begin position="178"/>
        <end position="201"/>
    </location>
</feature>
<feature type="region of interest" description="Disordered" evidence="10">
    <location>
        <begin position="1"/>
        <end position="221"/>
    </location>
</feature>
<dbReference type="GO" id="GO:0017056">
    <property type="term" value="F:structural constituent of nuclear pore"/>
    <property type="evidence" value="ECO:0007669"/>
    <property type="project" value="TreeGrafter"/>
</dbReference>
<evidence type="ECO:0000256" key="8">
    <source>
        <dbReference type="ARBA" id="ARBA00023242"/>
    </source>
</evidence>
<keyword evidence="12" id="KW-1185">Reference proteome</keyword>
<accession>A0A8K0J032</accession>
<evidence type="ECO:0000256" key="5">
    <source>
        <dbReference type="ARBA" id="ARBA00022927"/>
    </source>
</evidence>
<dbReference type="GO" id="GO:0031080">
    <property type="term" value="C:nuclear pore outer ring"/>
    <property type="evidence" value="ECO:0007669"/>
    <property type="project" value="TreeGrafter"/>
</dbReference>
<evidence type="ECO:0000256" key="9">
    <source>
        <dbReference type="RuleBase" id="RU365073"/>
    </source>
</evidence>
<dbReference type="EMBL" id="SRPY01001099">
    <property type="protein sequence ID" value="KAG5914555.1"/>
    <property type="molecule type" value="Genomic_DNA"/>
</dbReference>
<keyword evidence="8 9" id="KW-0539">Nucleus</keyword>
<dbReference type="InterPro" id="IPR011502">
    <property type="entry name" value="Nucleoporin_Nup85"/>
</dbReference>
<dbReference type="GO" id="GO:0045893">
    <property type="term" value="P:positive regulation of DNA-templated transcription"/>
    <property type="evidence" value="ECO:0007669"/>
    <property type="project" value="TreeGrafter"/>
</dbReference>
<dbReference type="Pfam" id="PF07575">
    <property type="entry name" value="Nucleopor_Nup85"/>
    <property type="match status" value="1"/>
</dbReference>
<evidence type="ECO:0000256" key="2">
    <source>
        <dbReference type="ARBA" id="ARBA00005573"/>
    </source>
</evidence>
<comment type="subcellular location">
    <subcellularLocation>
        <location evidence="1 9">Nucleus</location>
        <location evidence="1 9">Nuclear pore complex</location>
    </subcellularLocation>
</comment>
<keyword evidence="3 9" id="KW-0813">Transport</keyword>